<dbReference type="Proteomes" id="UP000478052">
    <property type="component" value="Unassembled WGS sequence"/>
</dbReference>
<dbReference type="Pfam" id="PF07530">
    <property type="entry name" value="PRE_C2HC"/>
    <property type="match status" value="1"/>
</dbReference>
<feature type="compositionally biased region" description="Polar residues" evidence="1">
    <location>
        <begin position="19"/>
        <end position="28"/>
    </location>
</feature>
<feature type="region of interest" description="Disordered" evidence="1">
    <location>
        <begin position="54"/>
        <end position="81"/>
    </location>
</feature>
<dbReference type="InterPro" id="IPR006579">
    <property type="entry name" value="Pre_C2HC_dom"/>
</dbReference>
<accession>A0A6G0Z0M1</accession>
<dbReference type="AlphaFoldDB" id="A0A6G0Z0M1"/>
<evidence type="ECO:0000313" key="4">
    <source>
        <dbReference type="Proteomes" id="UP000478052"/>
    </source>
</evidence>
<comment type="caution">
    <text evidence="3">The sequence shown here is derived from an EMBL/GenBank/DDBJ whole genome shotgun (WGS) entry which is preliminary data.</text>
</comment>
<organism evidence="3 4">
    <name type="scientific">Aphis craccivora</name>
    <name type="common">Cowpea aphid</name>
    <dbReference type="NCBI Taxonomy" id="307492"/>
    <lineage>
        <taxon>Eukaryota</taxon>
        <taxon>Metazoa</taxon>
        <taxon>Ecdysozoa</taxon>
        <taxon>Arthropoda</taxon>
        <taxon>Hexapoda</taxon>
        <taxon>Insecta</taxon>
        <taxon>Pterygota</taxon>
        <taxon>Neoptera</taxon>
        <taxon>Paraneoptera</taxon>
        <taxon>Hemiptera</taxon>
        <taxon>Sternorrhyncha</taxon>
        <taxon>Aphidomorpha</taxon>
        <taxon>Aphidoidea</taxon>
        <taxon>Aphididae</taxon>
        <taxon>Aphidini</taxon>
        <taxon>Aphis</taxon>
        <taxon>Aphis</taxon>
    </lineage>
</organism>
<name>A0A6G0Z0M1_APHCR</name>
<dbReference type="SMART" id="SM00596">
    <property type="entry name" value="PRE_C2HC"/>
    <property type="match status" value="1"/>
</dbReference>
<evidence type="ECO:0000259" key="2">
    <source>
        <dbReference type="SMART" id="SM00596"/>
    </source>
</evidence>
<gene>
    <name evidence="3" type="ORF">FWK35_00002499</name>
</gene>
<proteinExistence type="predicted"/>
<evidence type="ECO:0000313" key="3">
    <source>
        <dbReference type="EMBL" id="KAF0764094.1"/>
    </source>
</evidence>
<dbReference type="EMBL" id="VUJU01001719">
    <property type="protein sequence ID" value="KAF0764094.1"/>
    <property type="molecule type" value="Genomic_DNA"/>
</dbReference>
<keyword evidence="4" id="KW-1185">Reference proteome</keyword>
<reference evidence="3 4" key="1">
    <citation type="submission" date="2019-08" db="EMBL/GenBank/DDBJ databases">
        <title>Whole genome of Aphis craccivora.</title>
        <authorList>
            <person name="Voronova N.V."/>
            <person name="Shulinski R.S."/>
            <person name="Bandarenka Y.V."/>
            <person name="Zhorov D.G."/>
            <person name="Warner D."/>
        </authorList>
    </citation>
    <scope>NUCLEOTIDE SEQUENCE [LARGE SCALE GENOMIC DNA]</scope>
    <source>
        <strain evidence="3">180601</strain>
        <tissue evidence="3">Whole Body</tissue>
    </source>
</reference>
<evidence type="ECO:0000256" key="1">
    <source>
        <dbReference type="SAM" id="MobiDB-lite"/>
    </source>
</evidence>
<feature type="domain" description="Pre-C2HC" evidence="2">
    <location>
        <begin position="164"/>
        <end position="232"/>
    </location>
</feature>
<dbReference type="OrthoDB" id="6628654at2759"/>
<feature type="region of interest" description="Disordered" evidence="1">
    <location>
        <begin position="15"/>
        <end position="36"/>
    </location>
</feature>
<sequence length="243" mass="27757">MYKSRSRFTVYTKNHKTKLSISSTSPSQNDKKSKVYASPNRYALLSAEDTDDIAPTLSSTNLKDDPVNQPQTERDNGPSAPPIYIKNIVNYSAFNKLLTNITNSNGFTCRSTPSYLIVQPTGRLNFNKIIDHLHKTNGSFHSYTPRHLRTYRVVIRNLHFSKLSNDIVNALAELGHSVKHIYNAKNKNKCPLTLFFVDILTQDNNKDILNIKSLLNTKVLIEKPHKKRRDPPQCHNFQSYGHM</sequence>
<protein>
    <recommendedName>
        <fullName evidence="2">Pre-C2HC domain-containing protein</fullName>
    </recommendedName>
</protein>
<feature type="compositionally biased region" description="Basic and acidic residues" evidence="1">
    <location>
        <begin position="62"/>
        <end position="76"/>
    </location>
</feature>